<dbReference type="Proteomes" id="UP000009168">
    <property type="component" value="Unassembled WGS sequence"/>
</dbReference>
<keyword evidence="1" id="KW-0175">Coiled coil</keyword>
<evidence type="ECO:0000313" key="3">
    <source>
        <dbReference type="EMBL" id="EAR94577.3"/>
    </source>
</evidence>
<organism evidence="3 4">
    <name type="scientific">Tetrahymena thermophila (strain SB210)</name>
    <dbReference type="NCBI Taxonomy" id="312017"/>
    <lineage>
        <taxon>Eukaryota</taxon>
        <taxon>Sar</taxon>
        <taxon>Alveolata</taxon>
        <taxon>Ciliophora</taxon>
        <taxon>Intramacronucleata</taxon>
        <taxon>Oligohymenophorea</taxon>
        <taxon>Hymenostomatida</taxon>
        <taxon>Tetrahymenina</taxon>
        <taxon>Tetrahymenidae</taxon>
        <taxon>Tetrahymena</taxon>
    </lineage>
</organism>
<evidence type="ECO:0000313" key="4">
    <source>
        <dbReference type="Proteomes" id="UP000009168"/>
    </source>
</evidence>
<feature type="region of interest" description="Disordered" evidence="2">
    <location>
        <begin position="465"/>
        <end position="485"/>
    </location>
</feature>
<evidence type="ECO:0000256" key="1">
    <source>
        <dbReference type="SAM" id="Coils"/>
    </source>
</evidence>
<dbReference type="AlphaFoldDB" id="Q23DU0"/>
<feature type="region of interest" description="Disordered" evidence="2">
    <location>
        <begin position="401"/>
        <end position="451"/>
    </location>
</feature>
<dbReference type="GeneID" id="7836789"/>
<dbReference type="HOGENOM" id="CLU_425490_0_0_1"/>
<protein>
    <submittedName>
        <fullName evidence="3">Uncharacterized protein</fullName>
    </submittedName>
</protein>
<keyword evidence="4" id="KW-1185">Reference proteome</keyword>
<accession>Q23DU0</accession>
<sequence>MMDNLGYTGFIIQKTAQKHSLRKDNSNFNEFKNKNIVMYIHKKVSNNKERLDGVKQSAAALASGVNFVVMNQNLVGDRQQEKINVQKEEEEFNKETAHIMKKIRDQSYQDDFHIETVGGEDPKKNYVNRKNRENADKKLAVMLNQAIDEKEMLSLFSDYRRTQLKEKINDIKQRKMDFTKIQQKIQNSKKNEVEDQDQIDFFMTEITKPKVNRPQGFTIGQILKIEENQIQYKSKKIEEEEREQRRQGRLAMEQLNDLIQDEEERQKKGIIKIYKQTKLDNMDGDAAKHKYKMINFKKKQEIQERLFQDMANQEKLAYQDALKEKDFNDPDKFFREKKQFDGPKKSVNVYKRLTKTTSAPTQQLINALKISQIKEEQEKRYHLGIKNKTFIDVMDAYDNMKPKQQAKHKRQVSSTINGRSNATTRPNSSRQLHSSVGKHTEGAHTHRPQSALTNQTARSHLYFNNQNSQDNHSNKHNLVRPQSAASPFPKEFIDWNIEDLKKKVIEYSQTHQYSKDQTKIQQILDKKQFIQQFNNLIKDCKTMHNNNQKDEKKIKGQLREMENDIQDELIQIEKTDFEKPPVQFQNQIQQVKGDKFSEFKRERNFKRKLIGFLIDKVEKKSDLISKYNNKKWTEELLSQITQASD</sequence>
<feature type="compositionally biased region" description="Polar residues" evidence="2">
    <location>
        <begin position="412"/>
        <end position="434"/>
    </location>
</feature>
<dbReference type="RefSeq" id="XP_001014596.3">
    <property type="nucleotide sequence ID" value="XM_001014596.3"/>
</dbReference>
<feature type="coiled-coil region" evidence="1">
    <location>
        <begin position="223"/>
        <end position="265"/>
    </location>
</feature>
<name>Q23DU0_TETTS</name>
<evidence type="ECO:0000256" key="2">
    <source>
        <dbReference type="SAM" id="MobiDB-lite"/>
    </source>
</evidence>
<dbReference type="InParanoid" id="Q23DU0"/>
<dbReference type="EMBL" id="GG662712">
    <property type="protein sequence ID" value="EAR94577.3"/>
    <property type="molecule type" value="Genomic_DNA"/>
</dbReference>
<reference evidence="4" key="1">
    <citation type="journal article" date="2006" name="PLoS Biol.">
        <title>Macronuclear genome sequence of the ciliate Tetrahymena thermophila, a model eukaryote.</title>
        <authorList>
            <person name="Eisen J.A."/>
            <person name="Coyne R.S."/>
            <person name="Wu M."/>
            <person name="Wu D."/>
            <person name="Thiagarajan M."/>
            <person name="Wortman J.R."/>
            <person name="Badger J.H."/>
            <person name="Ren Q."/>
            <person name="Amedeo P."/>
            <person name="Jones K.M."/>
            <person name="Tallon L.J."/>
            <person name="Delcher A.L."/>
            <person name="Salzberg S.L."/>
            <person name="Silva J.C."/>
            <person name="Haas B.J."/>
            <person name="Majoros W.H."/>
            <person name="Farzad M."/>
            <person name="Carlton J.M."/>
            <person name="Smith R.K. Jr."/>
            <person name="Garg J."/>
            <person name="Pearlman R.E."/>
            <person name="Karrer K.M."/>
            <person name="Sun L."/>
            <person name="Manning G."/>
            <person name="Elde N.C."/>
            <person name="Turkewitz A.P."/>
            <person name="Asai D.J."/>
            <person name="Wilkes D.E."/>
            <person name="Wang Y."/>
            <person name="Cai H."/>
            <person name="Collins K."/>
            <person name="Stewart B.A."/>
            <person name="Lee S.R."/>
            <person name="Wilamowska K."/>
            <person name="Weinberg Z."/>
            <person name="Ruzzo W.L."/>
            <person name="Wloga D."/>
            <person name="Gaertig J."/>
            <person name="Frankel J."/>
            <person name="Tsao C.-C."/>
            <person name="Gorovsky M.A."/>
            <person name="Keeling P.J."/>
            <person name="Waller R.F."/>
            <person name="Patron N.J."/>
            <person name="Cherry J.M."/>
            <person name="Stover N.A."/>
            <person name="Krieger C.J."/>
            <person name="del Toro C."/>
            <person name="Ryder H.F."/>
            <person name="Williamson S.C."/>
            <person name="Barbeau R.A."/>
            <person name="Hamilton E.P."/>
            <person name="Orias E."/>
        </authorList>
    </citation>
    <scope>NUCLEOTIDE SEQUENCE [LARGE SCALE GENOMIC DNA]</scope>
    <source>
        <strain evidence="4">SB210</strain>
    </source>
</reference>
<dbReference type="OrthoDB" id="295946at2759"/>
<dbReference type="eggNOG" id="ENOG502SUF2">
    <property type="taxonomic scope" value="Eukaryota"/>
</dbReference>
<dbReference type="KEGG" id="tet:TTHERM_00045020"/>
<gene>
    <name evidence="3" type="ORF">TTHERM_00045020</name>
</gene>
<proteinExistence type="predicted"/>